<dbReference type="InterPro" id="IPR010917">
    <property type="entry name" value="TonB_rcpt_CS"/>
</dbReference>
<dbReference type="PANTHER" id="PTHR30069:SF29">
    <property type="entry name" value="HEMOGLOBIN AND HEMOGLOBIN-HAPTOGLOBIN-BINDING PROTEIN 1-RELATED"/>
    <property type="match status" value="1"/>
</dbReference>
<dbReference type="GO" id="GO:0015344">
    <property type="term" value="F:siderophore uptake transmembrane transporter activity"/>
    <property type="evidence" value="ECO:0007669"/>
    <property type="project" value="TreeGrafter"/>
</dbReference>
<organism evidence="15 16">
    <name type="scientific">Brumimicrobium oceani</name>
    <dbReference type="NCBI Taxonomy" id="2100725"/>
    <lineage>
        <taxon>Bacteria</taxon>
        <taxon>Pseudomonadati</taxon>
        <taxon>Bacteroidota</taxon>
        <taxon>Flavobacteriia</taxon>
        <taxon>Flavobacteriales</taxon>
        <taxon>Crocinitomicaceae</taxon>
        <taxon>Brumimicrobium</taxon>
    </lineage>
</organism>
<keyword evidence="3 10" id="KW-1134">Transmembrane beta strand</keyword>
<dbReference type="InterPro" id="IPR012910">
    <property type="entry name" value="Plug_dom"/>
</dbReference>
<keyword evidence="16" id="KW-1185">Reference proteome</keyword>
<dbReference type="InterPro" id="IPR036942">
    <property type="entry name" value="Beta-barrel_TonB_sf"/>
</dbReference>
<sequence length="800" mass="89763">MRFKILMGMLFSISLSMAQQITVVDKTTMEPIEFVQIGNKGATKMVLTDAKGQADIAEFGGMSDIIFRLYGYEPLEIDFKTLEANNFKVEMASSVFMINEVVISANRWSQISSDVPHKISRLTAKDIALQNPQTAADLLSVSGDVFVQKSQQGGGSPMIRGFATNRLLYTIDGVRMNTAIFRGGNLQNVISLDPLAMENAEVLFGSSSTIYGSDAIGGVMSFQTLKPQFSLDDQPYVKGKALMRYSSANNENTGHFDVNVGWEKWAIVTSVSANKFDHLRQGSKGPDDYLKPFHVQRIDTVDVVINQEDELLQVPSAYSQINLMQKVRFAPNKNWDIEYGFHFSETSSYGRYDRHTELKNGLPKYAEWGYGPQKWMMNQLSITNYSSNAIYDQMSIRIAHQNFVESRIDRKFNDNSRRTREENVTAYSLNADFTKRFSAKNNLFYGVEYVMNDVTSTGIREDINTEISAPTSSRYPQSEWQSMGVYLNDEHKITEKLTLQGGVRYTHYLLDAEFDNTFFDFPFQEANLNNGALTGGIGAVYSINSKTVLRFNASTAFRSPNVDDIGKVFDSEPGAVVIPNPDLKAEYAYNADLGLTRVFGNVLKIDLTAYYTILENALVRRDFQLNGMDSIIFDGSMSQVQALQNAANANVYGIQAGIDINLTKGFILSSKFNYQMGEEEMDDGSLSPSRHAAPWFGVTRCSYTYRKLKLEVNAQYQGERLHADLSVSEQGKTDIYALDENGNTYSPSWYTLNLKAMYQFHDNFTVSGGLENITDQRYRSYSSGLSGAGRNFVLSLIANF</sequence>
<evidence type="ECO:0000313" key="16">
    <source>
        <dbReference type="Proteomes" id="UP000245370"/>
    </source>
</evidence>
<keyword evidence="4 10" id="KW-0812">Transmembrane</keyword>
<dbReference type="Gene3D" id="2.40.170.20">
    <property type="entry name" value="TonB-dependent receptor, beta-barrel domain"/>
    <property type="match status" value="1"/>
</dbReference>
<dbReference type="Gene3D" id="2.170.130.10">
    <property type="entry name" value="TonB-dependent receptor, plug domain"/>
    <property type="match status" value="1"/>
</dbReference>
<evidence type="ECO:0000256" key="7">
    <source>
        <dbReference type="ARBA" id="ARBA00023136"/>
    </source>
</evidence>
<dbReference type="PROSITE" id="PS01156">
    <property type="entry name" value="TONB_DEPENDENT_REC_2"/>
    <property type="match status" value="1"/>
</dbReference>
<dbReference type="Pfam" id="PF07715">
    <property type="entry name" value="Plug"/>
    <property type="match status" value="1"/>
</dbReference>
<evidence type="ECO:0000259" key="13">
    <source>
        <dbReference type="Pfam" id="PF00593"/>
    </source>
</evidence>
<dbReference type="InterPro" id="IPR000531">
    <property type="entry name" value="Beta-barrel_TonB"/>
</dbReference>
<dbReference type="EMBL" id="QFRJ01000007">
    <property type="protein sequence ID" value="PWH85265.1"/>
    <property type="molecule type" value="Genomic_DNA"/>
</dbReference>
<reference evidence="15 16" key="1">
    <citation type="submission" date="2018-05" db="EMBL/GenBank/DDBJ databases">
        <title>Brumimicrobium oceani sp. nov., isolated from coastal sediment.</title>
        <authorList>
            <person name="Kou Y."/>
        </authorList>
    </citation>
    <scope>NUCLEOTIDE SEQUENCE [LARGE SCALE GENOMIC DNA]</scope>
    <source>
        <strain evidence="15 16">C305</strain>
    </source>
</reference>
<evidence type="ECO:0000256" key="6">
    <source>
        <dbReference type="ARBA" id="ARBA00023077"/>
    </source>
</evidence>
<dbReference type="GO" id="GO:0009279">
    <property type="term" value="C:cell outer membrane"/>
    <property type="evidence" value="ECO:0007669"/>
    <property type="project" value="UniProtKB-SubCell"/>
</dbReference>
<keyword evidence="6 11" id="KW-0798">TonB box</keyword>
<dbReference type="InterPro" id="IPR039426">
    <property type="entry name" value="TonB-dep_rcpt-like"/>
</dbReference>
<feature type="chain" id="PRO_5015477535" evidence="12">
    <location>
        <begin position="19"/>
        <end position="800"/>
    </location>
</feature>
<evidence type="ECO:0000256" key="8">
    <source>
        <dbReference type="ARBA" id="ARBA00023170"/>
    </source>
</evidence>
<dbReference type="OrthoDB" id="9764669at2"/>
<dbReference type="InterPro" id="IPR037066">
    <property type="entry name" value="Plug_dom_sf"/>
</dbReference>
<evidence type="ECO:0000256" key="3">
    <source>
        <dbReference type="ARBA" id="ARBA00022452"/>
    </source>
</evidence>
<keyword evidence="2 10" id="KW-0813">Transport</keyword>
<dbReference type="Pfam" id="PF13715">
    <property type="entry name" value="CarbopepD_reg_2"/>
    <property type="match status" value="1"/>
</dbReference>
<dbReference type="PANTHER" id="PTHR30069">
    <property type="entry name" value="TONB-DEPENDENT OUTER MEMBRANE RECEPTOR"/>
    <property type="match status" value="1"/>
</dbReference>
<evidence type="ECO:0000313" key="15">
    <source>
        <dbReference type="EMBL" id="PWH85265.1"/>
    </source>
</evidence>
<feature type="domain" description="TonB-dependent receptor-like beta-barrel" evidence="13">
    <location>
        <begin position="347"/>
        <end position="773"/>
    </location>
</feature>
<protein>
    <submittedName>
        <fullName evidence="15">TonB-dependent receptor</fullName>
    </submittedName>
</protein>
<dbReference type="GO" id="GO:0044718">
    <property type="term" value="P:siderophore transmembrane transport"/>
    <property type="evidence" value="ECO:0007669"/>
    <property type="project" value="TreeGrafter"/>
</dbReference>
<proteinExistence type="inferred from homology"/>
<evidence type="ECO:0000256" key="2">
    <source>
        <dbReference type="ARBA" id="ARBA00022448"/>
    </source>
</evidence>
<accession>A0A2U2XBT8</accession>
<dbReference type="RefSeq" id="WP_109359668.1">
    <property type="nucleotide sequence ID" value="NZ_QFRJ01000007.1"/>
</dbReference>
<keyword evidence="5 12" id="KW-0732">Signal</keyword>
<evidence type="ECO:0000256" key="10">
    <source>
        <dbReference type="PROSITE-ProRule" id="PRU01360"/>
    </source>
</evidence>
<evidence type="ECO:0000256" key="11">
    <source>
        <dbReference type="RuleBase" id="RU003357"/>
    </source>
</evidence>
<evidence type="ECO:0000256" key="4">
    <source>
        <dbReference type="ARBA" id="ARBA00022692"/>
    </source>
</evidence>
<dbReference type="Pfam" id="PF00593">
    <property type="entry name" value="TonB_dep_Rec_b-barrel"/>
    <property type="match status" value="1"/>
</dbReference>
<dbReference type="Proteomes" id="UP000245370">
    <property type="component" value="Unassembled WGS sequence"/>
</dbReference>
<dbReference type="AlphaFoldDB" id="A0A2U2XBT8"/>
<dbReference type="CDD" id="cd01347">
    <property type="entry name" value="ligand_gated_channel"/>
    <property type="match status" value="1"/>
</dbReference>
<evidence type="ECO:0000256" key="9">
    <source>
        <dbReference type="ARBA" id="ARBA00023237"/>
    </source>
</evidence>
<reference evidence="15 16" key="2">
    <citation type="submission" date="2018-05" db="EMBL/GenBank/DDBJ databases">
        <authorList>
            <person name="Lanie J.A."/>
            <person name="Ng W.-L."/>
            <person name="Kazmierczak K.M."/>
            <person name="Andrzejewski T.M."/>
            <person name="Davidsen T.M."/>
            <person name="Wayne K.J."/>
            <person name="Tettelin H."/>
            <person name="Glass J.I."/>
            <person name="Rusch D."/>
            <person name="Podicherti R."/>
            <person name="Tsui H.-C.T."/>
            <person name="Winkler M.E."/>
        </authorList>
    </citation>
    <scope>NUCLEOTIDE SEQUENCE [LARGE SCALE GENOMIC DNA]</scope>
    <source>
        <strain evidence="15 16">C305</strain>
    </source>
</reference>
<comment type="subcellular location">
    <subcellularLocation>
        <location evidence="1 10">Cell outer membrane</location>
        <topology evidence="1 10">Multi-pass membrane protein</topology>
    </subcellularLocation>
</comment>
<dbReference type="PROSITE" id="PS52016">
    <property type="entry name" value="TONB_DEPENDENT_REC_3"/>
    <property type="match status" value="1"/>
</dbReference>
<feature type="signal peptide" evidence="12">
    <location>
        <begin position="1"/>
        <end position="18"/>
    </location>
</feature>
<comment type="caution">
    <text evidence="15">The sequence shown here is derived from an EMBL/GenBank/DDBJ whole genome shotgun (WGS) entry which is preliminary data.</text>
</comment>
<comment type="similarity">
    <text evidence="10 11">Belongs to the TonB-dependent receptor family.</text>
</comment>
<keyword evidence="9 10" id="KW-0998">Cell outer membrane</keyword>
<keyword evidence="7 10" id="KW-0472">Membrane</keyword>
<name>A0A2U2XBT8_9FLAO</name>
<evidence type="ECO:0000256" key="5">
    <source>
        <dbReference type="ARBA" id="ARBA00022729"/>
    </source>
</evidence>
<dbReference type="SUPFAM" id="SSF56935">
    <property type="entry name" value="Porins"/>
    <property type="match status" value="1"/>
</dbReference>
<keyword evidence="8 15" id="KW-0675">Receptor</keyword>
<evidence type="ECO:0000259" key="14">
    <source>
        <dbReference type="Pfam" id="PF07715"/>
    </source>
</evidence>
<evidence type="ECO:0000256" key="12">
    <source>
        <dbReference type="SAM" id="SignalP"/>
    </source>
</evidence>
<evidence type="ECO:0000256" key="1">
    <source>
        <dbReference type="ARBA" id="ARBA00004571"/>
    </source>
</evidence>
<gene>
    <name evidence="15" type="ORF">DIT68_10020</name>
</gene>
<feature type="domain" description="TonB-dependent receptor plug" evidence="14">
    <location>
        <begin position="113"/>
        <end position="219"/>
    </location>
</feature>